<dbReference type="InParanoid" id="Q0UZ40"/>
<gene>
    <name evidence="2" type="ORF">SNOG_02974</name>
</gene>
<keyword evidence="1" id="KW-0732">Signal</keyword>
<evidence type="ECO:0000313" key="2">
    <source>
        <dbReference type="EMBL" id="EAT89705.1"/>
    </source>
</evidence>
<protein>
    <submittedName>
        <fullName evidence="2">Uncharacterized protein</fullName>
    </submittedName>
</protein>
<feature type="signal peptide" evidence="1">
    <location>
        <begin position="1"/>
        <end position="27"/>
    </location>
</feature>
<reference evidence="3" key="1">
    <citation type="journal article" date="2007" name="Plant Cell">
        <title>Dothideomycete-plant interactions illuminated by genome sequencing and EST analysis of the wheat pathogen Stagonospora nodorum.</title>
        <authorList>
            <person name="Hane J.K."/>
            <person name="Lowe R.G."/>
            <person name="Solomon P.S."/>
            <person name="Tan K.C."/>
            <person name="Schoch C.L."/>
            <person name="Spatafora J.W."/>
            <person name="Crous P.W."/>
            <person name="Kodira C."/>
            <person name="Birren B.W."/>
            <person name="Galagan J.E."/>
            <person name="Torriani S.F."/>
            <person name="McDonald B.A."/>
            <person name="Oliver R.P."/>
        </authorList>
    </citation>
    <scope>NUCLEOTIDE SEQUENCE [LARGE SCALE GENOMIC DNA]</scope>
    <source>
        <strain evidence="3">SN15 / ATCC MYA-4574 / FGSC 10173</strain>
    </source>
</reference>
<dbReference type="GeneID" id="5970423"/>
<dbReference type="KEGG" id="pno:SNOG_02974"/>
<dbReference type="AlphaFoldDB" id="Q0UZ40"/>
<dbReference type="EMBL" id="CH445328">
    <property type="protein sequence ID" value="EAT89705.1"/>
    <property type="molecule type" value="Genomic_DNA"/>
</dbReference>
<accession>Q0UZ40</accession>
<sequence>MALRQAACSTSMLLAPLLRALFNLINAHFLTYTVYHCMDSTNTAKQADNVLLPPNSRDVCTTTYARAACFDAGYCNNTKEIWSFKKEQVLVICKSSRVLEVIYNRESIGSTARIGCTFIQHVQCHQKTPERPVRLLSDSSSRSDDFRSHLGDLHGDVMVRRAENGLLQEQQIVTDFPELALTTDLSIADHGPKAVQRRSDPAITIMSARARAAPQYHLQ</sequence>
<proteinExistence type="predicted"/>
<evidence type="ECO:0000313" key="3">
    <source>
        <dbReference type="Proteomes" id="UP000001055"/>
    </source>
</evidence>
<name>Q0UZ40_PHANO</name>
<feature type="chain" id="PRO_5004178513" evidence="1">
    <location>
        <begin position="28"/>
        <end position="219"/>
    </location>
</feature>
<dbReference type="Proteomes" id="UP000001055">
    <property type="component" value="Unassembled WGS sequence"/>
</dbReference>
<organism evidence="2 3">
    <name type="scientific">Phaeosphaeria nodorum (strain SN15 / ATCC MYA-4574 / FGSC 10173)</name>
    <name type="common">Glume blotch fungus</name>
    <name type="synonym">Parastagonospora nodorum</name>
    <dbReference type="NCBI Taxonomy" id="321614"/>
    <lineage>
        <taxon>Eukaryota</taxon>
        <taxon>Fungi</taxon>
        <taxon>Dikarya</taxon>
        <taxon>Ascomycota</taxon>
        <taxon>Pezizomycotina</taxon>
        <taxon>Dothideomycetes</taxon>
        <taxon>Pleosporomycetidae</taxon>
        <taxon>Pleosporales</taxon>
        <taxon>Pleosporineae</taxon>
        <taxon>Phaeosphaeriaceae</taxon>
        <taxon>Parastagonospora</taxon>
    </lineage>
</organism>
<dbReference type="RefSeq" id="XP_001793566.1">
    <property type="nucleotide sequence ID" value="XM_001793514.1"/>
</dbReference>
<evidence type="ECO:0000256" key="1">
    <source>
        <dbReference type="SAM" id="SignalP"/>
    </source>
</evidence>